<evidence type="ECO:0000313" key="18">
    <source>
        <dbReference type="Proteomes" id="UP000438476"/>
    </source>
</evidence>
<keyword evidence="13 16" id="KW-1133">Transmembrane helix</keyword>
<evidence type="ECO:0000256" key="13">
    <source>
        <dbReference type="ARBA" id="ARBA00022989"/>
    </source>
</evidence>
<evidence type="ECO:0000256" key="5">
    <source>
        <dbReference type="ARBA" id="ARBA00011558"/>
    </source>
</evidence>
<keyword evidence="18" id="KW-1185">Reference proteome</keyword>
<dbReference type="Pfam" id="PF01127">
    <property type="entry name" value="Sdh_cyt"/>
    <property type="match status" value="1"/>
</dbReference>
<sequence length="128" mass="13525">MGNGTPIGRVRGLGSAKSGTHHWLMQRFTAAGNVLLTGFFAISLLLLPDHGYATMREWIAQPVPATALGLMIISVFWHARLGLQVLLEDYLHEAGAKFTALIVLNLAAIGGGAFGLFCIIRLALGGAA</sequence>
<feature type="transmembrane region" description="Helical" evidence="16">
    <location>
        <begin position="98"/>
        <end position="124"/>
    </location>
</feature>
<dbReference type="InterPro" id="IPR014312">
    <property type="entry name" value="Succ_DH_anchor"/>
</dbReference>
<accession>A0A6I4T4U4</accession>
<evidence type="ECO:0000256" key="4">
    <source>
        <dbReference type="ARBA" id="ARBA00005163"/>
    </source>
</evidence>
<dbReference type="NCBIfam" id="TIGR02968">
    <property type="entry name" value="succ_dehyd_anc"/>
    <property type="match status" value="1"/>
</dbReference>
<keyword evidence="9" id="KW-0349">Heme</keyword>
<keyword evidence="15 16" id="KW-0472">Membrane</keyword>
<keyword evidence="8" id="KW-0816">Tricarboxylic acid cycle</keyword>
<dbReference type="AlphaFoldDB" id="A0A6I4T4U4"/>
<dbReference type="Proteomes" id="UP000438476">
    <property type="component" value="Unassembled WGS sequence"/>
</dbReference>
<dbReference type="Gene3D" id="1.20.1300.10">
    <property type="entry name" value="Fumarate reductase/succinate dehydrogenase, transmembrane subunit"/>
    <property type="match status" value="1"/>
</dbReference>
<dbReference type="SUPFAM" id="SSF81343">
    <property type="entry name" value="Fumarate reductase respiratory complex transmembrane subunits"/>
    <property type="match status" value="1"/>
</dbReference>
<evidence type="ECO:0000256" key="2">
    <source>
        <dbReference type="ARBA" id="ARBA00004050"/>
    </source>
</evidence>
<dbReference type="EMBL" id="WTYT01000001">
    <property type="protein sequence ID" value="MXO64695.1"/>
    <property type="molecule type" value="Genomic_DNA"/>
</dbReference>
<organism evidence="17 18">
    <name type="scientific">Altericroceibacterium endophyticum</name>
    <dbReference type="NCBI Taxonomy" id="1808508"/>
    <lineage>
        <taxon>Bacteria</taxon>
        <taxon>Pseudomonadati</taxon>
        <taxon>Pseudomonadota</taxon>
        <taxon>Alphaproteobacteria</taxon>
        <taxon>Sphingomonadales</taxon>
        <taxon>Erythrobacteraceae</taxon>
        <taxon>Altericroceibacterium</taxon>
    </lineage>
</organism>
<keyword evidence="14" id="KW-0408">Iron</keyword>
<comment type="subcellular location">
    <subcellularLocation>
        <location evidence="3">Membrane</location>
        <topology evidence="3">Multi-pass membrane protein</topology>
    </subcellularLocation>
</comment>
<feature type="transmembrane region" description="Helical" evidence="16">
    <location>
        <begin position="28"/>
        <end position="47"/>
    </location>
</feature>
<comment type="pathway">
    <text evidence="4">Carbohydrate metabolism; tricarboxylic acid cycle.</text>
</comment>
<evidence type="ECO:0000256" key="9">
    <source>
        <dbReference type="ARBA" id="ARBA00022617"/>
    </source>
</evidence>
<dbReference type="GO" id="GO:0016020">
    <property type="term" value="C:membrane"/>
    <property type="evidence" value="ECO:0007669"/>
    <property type="project" value="UniProtKB-SubCell"/>
</dbReference>
<dbReference type="GO" id="GO:0046872">
    <property type="term" value="F:metal ion binding"/>
    <property type="evidence" value="ECO:0007669"/>
    <property type="project" value="UniProtKB-KW"/>
</dbReference>
<feature type="transmembrane region" description="Helical" evidence="16">
    <location>
        <begin position="59"/>
        <end position="78"/>
    </location>
</feature>
<evidence type="ECO:0000313" key="17">
    <source>
        <dbReference type="EMBL" id="MXO64695.1"/>
    </source>
</evidence>
<keyword evidence="7" id="KW-0813">Transport</keyword>
<dbReference type="RefSeq" id="WP_160735098.1">
    <property type="nucleotide sequence ID" value="NZ_WTYT01000001.1"/>
</dbReference>
<comment type="caution">
    <text evidence="17">The sequence shown here is derived from an EMBL/GenBank/DDBJ whole genome shotgun (WGS) entry which is preliminary data.</text>
</comment>
<proteinExistence type="predicted"/>
<dbReference type="GO" id="GO:0020037">
    <property type="term" value="F:heme binding"/>
    <property type="evidence" value="ECO:0007669"/>
    <property type="project" value="InterPro"/>
</dbReference>
<comment type="function">
    <text evidence="2">Membrane-anchoring subunit of succinate dehydrogenase (SDH).</text>
</comment>
<keyword evidence="11" id="KW-0479">Metal-binding</keyword>
<dbReference type="InterPro" id="IPR034804">
    <property type="entry name" value="SQR/QFR_C/D"/>
</dbReference>
<evidence type="ECO:0000256" key="6">
    <source>
        <dbReference type="ARBA" id="ARBA00019425"/>
    </source>
</evidence>
<comment type="cofactor">
    <cofactor evidence="1">
        <name>heme</name>
        <dbReference type="ChEBI" id="CHEBI:30413"/>
    </cofactor>
</comment>
<evidence type="ECO:0000256" key="10">
    <source>
        <dbReference type="ARBA" id="ARBA00022692"/>
    </source>
</evidence>
<dbReference type="UniPathway" id="UPA00223"/>
<evidence type="ECO:0000256" key="14">
    <source>
        <dbReference type="ARBA" id="ARBA00023004"/>
    </source>
</evidence>
<keyword evidence="10 16" id="KW-0812">Transmembrane</keyword>
<evidence type="ECO:0000256" key="12">
    <source>
        <dbReference type="ARBA" id="ARBA00022982"/>
    </source>
</evidence>
<evidence type="ECO:0000256" key="7">
    <source>
        <dbReference type="ARBA" id="ARBA00022448"/>
    </source>
</evidence>
<protein>
    <recommendedName>
        <fullName evidence="6">Succinate dehydrogenase hydrophobic membrane anchor subunit</fullName>
    </recommendedName>
</protein>
<evidence type="ECO:0000256" key="3">
    <source>
        <dbReference type="ARBA" id="ARBA00004141"/>
    </source>
</evidence>
<evidence type="ECO:0000256" key="1">
    <source>
        <dbReference type="ARBA" id="ARBA00001971"/>
    </source>
</evidence>
<evidence type="ECO:0000256" key="11">
    <source>
        <dbReference type="ARBA" id="ARBA00022723"/>
    </source>
</evidence>
<dbReference type="GO" id="GO:0006099">
    <property type="term" value="P:tricarboxylic acid cycle"/>
    <property type="evidence" value="ECO:0007669"/>
    <property type="project" value="UniProtKB-UniPathway"/>
</dbReference>
<dbReference type="OrthoDB" id="9809280at2"/>
<evidence type="ECO:0000256" key="15">
    <source>
        <dbReference type="ARBA" id="ARBA00023136"/>
    </source>
</evidence>
<keyword evidence="12" id="KW-0249">Electron transport</keyword>
<evidence type="ECO:0000256" key="8">
    <source>
        <dbReference type="ARBA" id="ARBA00022532"/>
    </source>
</evidence>
<reference evidence="17 18" key="1">
    <citation type="submission" date="2019-12" db="EMBL/GenBank/DDBJ databases">
        <title>Genomic-based taxomic classification of the family Erythrobacteraceae.</title>
        <authorList>
            <person name="Xu L."/>
        </authorList>
    </citation>
    <scope>NUCLEOTIDE SEQUENCE [LARGE SCALE GENOMIC DNA]</scope>
    <source>
        <strain evidence="17 18">LMG 29518</strain>
    </source>
</reference>
<name>A0A6I4T4U4_9SPHN</name>
<gene>
    <name evidence="17" type="primary">sdhD</name>
    <name evidence="17" type="ORF">GRI91_02890</name>
</gene>
<dbReference type="InterPro" id="IPR000701">
    <property type="entry name" value="SuccDH_FuR_B_TM-su"/>
</dbReference>
<evidence type="ECO:0000256" key="16">
    <source>
        <dbReference type="SAM" id="Phobius"/>
    </source>
</evidence>
<dbReference type="CDD" id="cd03495">
    <property type="entry name" value="SQR_TypeC_SdhD_like"/>
    <property type="match status" value="1"/>
</dbReference>
<comment type="subunit">
    <text evidence="5">Part of an enzyme complex containing four subunits: a flavoprotein, an iron-sulfur protein, plus two membrane-anchoring proteins, SdhC and SdhD.</text>
</comment>